<evidence type="ECO:0000259" key="1">
    <source>
        <dbReference type="Pfam" id="PF14229"/>
    </source>
</evidence>
<feature type="domain" description="DUF4332" evidence="1">
    <location>
        <begin position="11"/>
        <end position="125"/>
    </location>
</feature>
<dbReference type="GeneID" id="41328494"/>
<dbReference type="EMBL" id="CP042905">
    <property type="protein sequence ID" value="QEE14680.1"/>
    <property type="molecule type" value="Genomic_DNA"/>
</dbReference>
<dbReference type="RefSeq" id="WP_147661623.1">
    <property type="nucleotide sequence ID" value="NZ_CP042905.2"/>
</dbReference>
<gene>
    <name evidence="2" type="ORF">DSAG12_00493</name>
</gene>
<reference evidence="2 3" key="1">
    <citation type="journal article" date="2020" name="Nature">
        <title>Isolation of an archaeon at the prokaryote-eukaryote interface.</title>
        <authorList>
            <person name="Imachi H."/>
            <person name="Nobu M.K."/>
            <person name="Nakahara N."/>
            <person name="Morono Y."/>
            <person name="Ogawara M."/>
            <person name="Takaki Y."/>
            <person name="Takano Y."/>
            <person name="Uematsu K."/>
            <person name="Ikuta T."/>
            <person name="Ito M."/>
            <person name="Matsui Y."/>
            <person name="Miyazaki M."/>
            <person name="Murata K."/>
            <person name="Saito Y."/>
            <person name="Sakai S."/>
            <person name="Song C."/>
            <person name="Tasumi E."/>
            <person name="Yamanaka Y."/>
            <person name="Yamaguchi T."/>
            <person name="Kamagata Y."/>
            <person name="Tamaki H."/>
            <person name="Takai K."/>
        </authorList>
    </citation>
    <scope>NUCLEOTIDE SEQUENCE [LARGE SCALE GENOMIC DNA]</scope>
    <source>
        <strain evidence="2 3">MK-D1</strain>
    </source>
</reference>
<proteinExistence type="predicted"/>
<protein>
    <submittedName>
        <fullName evidence="2">DUF4332 domain-containing protein</fullName>
    </submittedName>
</protein>
<reference evidence="2 3" key="2">
    <citation type="journal article" date="2024" name="Int. J. Syst. Evol. Microbiol.">
        <title>Promethearchaeum syntrophicum gen. nov., sp. nov., an anaerobic, obligately syntrophic archaeon, the first isolate of the lineage 'Asgard' archaea, and proposal of the new archaeal phylum Promethearchaeota phyl. nov. and kingdom Promethearchaeati regn. nov.</title>
        <authorList>
            <person name="Imachi H."/>
            <person name="Nobu M.K."/>
            <person name="Kato S."/>
            <person name="Takaki Y."/>
            <person name="Miyazaki M."/>
            <person name="Miyata M."/>
            <person name="Ogawara M."/>
            <person name="Saito Y."/>
            <person name="Sakai S."/>
            <person name="Tahara Y.O."/>
            <person name="Takano Y."/>
            <person name="Tasumi E."/>
            <person name="Uematsu K."/>
            <person name="Yoshimura T."/>
            <person name="Itoh T."/>
            <person name="Ohkuma M."/>
            <person name="Takai K."/>
        </authorList>
    </citation>
    <scope>NUCLEOTIDE SEQUENCE [LARGE SCALE GENOMIC DNA]</scope>
    <source>
        <strain evidence="2 3">MK-D1</strain>
    </source>
</reference>
<dbReference type="KEGG" id="psyt:DSAG12_00493"/>
<evidence type="ECO:0000313" key="2">
    <source>
        <dbReference type="EMBL" id="QEE14680.1"/>
    </source>
</evidence>
<name>A0A5B9D761_9ARCH</name>
<keyword evidence="3" id="KW-1185">Reference proteome</keyword>
<dbReference type="InterPro" id="IPR025567">
    <property type="entry name" value="DUF4332"/>
</dbReference>
<accession>A0A5B9D761</accession>
<dbReference type="Pfam" id="PF14229">
    <property type="entry name" value="DUF4332"/>
    <property type="match status" value="1"/>
</dbReference>
<evidence type="ECO:0000313" key="3">
    <source>
        <dbReference type="Proteomes" id="UP000321408"/>
    </source>
</evidence>
<dbReference type="AlphaFoldDB" id="A0A5B9D761"/>
<organism evidence="2 3">
    <name type="scientific">Promethearchaeum syntrophicum</name>
    <dbReference type="NCBI Taxonomy" id="2594042"/>
    <lineage>
        <taxon>Archaea</taxon>
        <taxon>Promethearchaeati</taxon>
        <taxon>Promethearchaeota</taxon>
        <taxon>Promethearchaeia</taxon>
        <taxon>Promethearchaeales</taxon>
        <taxon>Promethearchaeaceae</taxon>
        <taxon>Promethearchaeum</taxon>
    </lineage>
</organism>
<sequence>MRTNISQFESVGYEYANKLKKTLKIKNVDDFVKYPIEFIHEKSGIEIKRLEQFSDLFDLFRVPNLSARETELLYNANINSVTELSHRQAIRIYYKLKNIDEETYFIILQLPTFAKIDEWIYFAKMLTKRIKIGLNIPIILFPMVSIRSASELKNFKIFTANDFITKEPNIPKIWRMVDMKRRDYKKLKRMINFVKIPGVDIYFAKIFQEAKIKDVIEFKELEADAILEMVKLIQDQEVSCIEKIDIEFIKEIQKKIMEEEF</sequence>
<dbReference type="Proteomes" id="UP000321408">
    <property type="component" value="Chromosome"/>
</dbReference>